<evidence type="ECO:0000256" key="1">
    <source>
        <dbReference type="SAM" id="MobiDB-lite"/>
    </source>
</evidence>
<evidence type="ECO:0000313" key="3">
    <source>
        <dbReference type="Proteomes" id="UP001501584"/>
    </source>
</evidence>
<evidence type="ECO:0000313" key="2">
    <source>
        <dbReference type="EMBL" id="GAA2315751.1"/>
    </source>
</evidence>
<gene>
    <name evidence="2" type="ORF">GCM10010403_00710</name>
</gene>
<protein>
    <submittedName>
        <fullName evidence="2">Uncharacterized protein</fullName>
    </submittedName>
</protein>
<keyword evidence="3" id="KW-1185">Reference proteome</keyword>
<dbReference type="EMBL" id="BAAASX010000001">
    <property type="protein sequence ID" value="GAA2315751.1"/>
    <property type="molecule type" value="Genomic_DNA"/>
</dbReference>
<name>A0ABN3F702_9ACTN</name>
<accession>A0ABN3F702</accession>
<feature type="compositionally biased region" description="Basic and acidic residues" evidence="1">
    <location>
        <begin position="55"/>
        <end position="67"/>
    </location>
</feature>
<dbReference type="Proteomes" id="UP001501584">
    <property type="component" value="Unassembled WGS sequence"/>
</dbReference>
<feature type="region of interest" description="Disordered" evidence="1">
    <location>
        <begin position="55"/>
        <end position="90"/>
    </location>
</feature>
<comment type="caution">
    <text evidence="2">The sequence shown here is derived from an EMBL/GenBank/DDBJ whole genome shotgun (WGS) entry which is preliminary data.</text>
</comment>
<sequence>MATVGFLGDFARGHALFSLYRLGPDQSQYPNGPCEYLVDCDDGVGPHEVCRFSVDESERSASEHGDAEASGGSKRRGSRPGVSKTGGSELRGFDVTWRGAWNGDQWCGWIMGRVCELIAASGDN</sequence>
<reference evidence="2 3" key="1">
    <citation type="journal article" date="2019" name="Int. J. Syst. Evol. Microbiol.">
        <title>The Global Catalogue of Microorganisms (GCM) 10K type strain sequencing project: providing services to taxonomists for standard genome sequencing and annotation.</title>
        <authorList>
            <consortium name="The Broad Institute Genomics Platform"/>
            <consortium name="The Broad Institute Genome Sequencing Center for Infectious Disease"/>
            <person name="Wu L."/>
            <person name="Ma J."/>
        </authorList>
    </citation>
    <scope>NUCLEOTIDE SEQUENCE [LARGE SCALE GENOMIC DNA]</scope>
    <source>
        <strain evidence="2 3">JCM 6238</strain>
    </source>
</reference>
<organism evidence="2 3">
    <name type="scientific">Glycomyces rutgersensis</name>
    <dbReference type="NCBI Taxonomy" id="58115"/>
    <lineage>
        <taxon>Bacteria</taxon>
        <taxon>Bacillati</taxon>
        <taxon>Actinomycetota</taxon>
        <taxon>Actinomycetes</taxon>
        <taxon>Glycomycetales</taxon>
        <taxon>Glycomycetaceae</taxon>
        <taxon>Glycomyces</taxon>
    </lineage>
</organism>
<proteinExistence type="predicted"/>